<name>D8S672_SELML</name>
<dbReference type="Proteomes" id="UP000001514">
    <property type="component" value="Unassembled WGS sequence"/>
</dbReference>
<dbReference type="GO" id="GO:0005524">
    <property type="term" value="F:ATP binding"/>
    <property type="evidence" value="ECO:0007669"/>
    <property type="project" value="UniProtKB-KW"/>
</dbReference>
<dbReference type="InParanoid" id="D8S672"/>
<dbReference type="PANTHER" id="PTHR47989:SF62">
    <property type="entry name" value="OS05G0423500 PROTEIN"/>
    <property type="match status" value="1"/>
</dbReference>
<dbReference type="Gene3D" id="1.10.510.10">
    <property type="entry name" value="Transferase(Phosphotransferase) domain 1"/>
    <property type="match status" value="1"/>
</dbReference>
<dbReference type="SUPFAM" id="SSF56112">
    <property type="entry name" value="Protein kinase-like (PK-like)"/>
    <property type="match status" value="1"/>
</dbReference>
<dbReference type="InterPro" id="IPR011009">
    <property type="entry name" value="Kinase-like_dom_sf"/>
</dbReference>
<reference evidence="5 6" key="1">
    <citation type="journal article" date="2011" name="Science">
        <title>The Selaginella genome identifies genetic changes associated with the evolution of vascular plants.</title>
        <authorList>
            <person name="Banks J.A."/>
            <person name="Nishiyama T."/>
            <person name="Hasebe M."/>
            <person name="Bowman J.L."/>
            <person name="Gribskov M."/>
            <person name="dePamphilis C."/>
            <person name="Albert V.A."/>
            <person name="Aono N."/>
            <person name="Aoyama T."/>
            <person name="Ambrose B.A."/>
            <person name="Ashton N.W."/>
            <person name="Axtell M.J."/>
            <person name="Barker E."/>
            <person name="Barker M.S."/>
            <person name="Bennetzen J.L."/>
            <person name="Bonawitz N.D."/>
            <person name="Chapple C."/>
            <person name="Cheng C."/>
            <person name="Correa L.G."/>
            <person name="Dacre M."/>
            <person name="DeBarry J."/>
            <person name="Dreyer I."/>
            <person name="Elias M."/>
            <person name="Engstrom E.M."/>
            <person name="Estelle M."/>
            <person name="Feng L."/>
            <person name="Finet C."/>
            <person name="Floyd S.K."/>
            <person name="Frommer W.B."/>
            <person name="Fujita T."/>
            <person name="Gramzow L."/>
            <person name="Gutensohn M."/>
            <person name="Harholt J."/>
            <person name="Hattori M."/>
            <person name="Heyl A."/>
            <person name="Hirai T."/>
            <person name="Hiwatashi Y."/>
            <person name="Ishikawa M."/>
            <person name="Iwata M."/>
            <person name="Karol K.G."/>
            <person name="Koehler B."/>
            <person name="Kolukisaoglu U."/>
            <person name="Kubo M."/>
            <person name="Kurata T."/>
            <person name="Lalonde S."/>
            <person name="Li K."/>
            <person name="Li Y."/>
            <person name="Litt A."/>
            <person name="Lyons E."/>
            <person name="Manning G."/>
            <person name="Maruyama T."/>
            <person name="Michael T.P."/>
            <person name="Mikami K."/>
            <person name="Miyazaki S."/>
            <person name="Morinaga S."/>
            <person name="Murata T."/>
            <person name="Mueller-Roeber B."/>
            <person name="Nelson D.R."/>
            <person name="Obara M."/>
            <person name="Oguri Y."/>
            <person name="Olmstead R.G."/>
            <person name="Onodera N."/>
            <person name="Petersen B.L."/>
            <person name="Pils B."/>
            <person name="Prigge M."/>
            <person name="Rensing S.A."/>
            <person name="Riano-Pachon D.M."/>
            <person name="Roberts A.W."/>
            <person name="Sato Y."/>
            <person name="Scheller H.V."/>
            <person name="Schulz B."/>
            <person name="Schulz C."/>
            <person name="Shakirov E.V."/>
            <person name="Shibagaki N."/>
            <person name="Shinohara N."/>
            <person name="Shippen D.E."/>
            <person name="Soerensen I."/>
            <person name="Sotooka R."/>
            <person name="Sugimoto N."/>
            <person name="Sugita M."/>
            <person name="Sumikawa N."/>
            <person name="Tanurdzic M."/>
            <person name="Theissen G."/>
            <person name="Ulvskov P."/>
            <person name="Wakazuki S."/>
            <person name="Weng J.K."/>
            <person name="Willats W.W."/>
            <person name="Wipf D."/>
            <person name="Wolf P.G."/>
            <person name="Yang L."/>
            <person name="Zimmer A.D."/>
            <person name="Zhu Q."/>
            <person name="Mitros T."/>
            <person name="Hellsten U."/>
            <person name="Loque D."/>
            <person name="Otillar R."/>
            <person name="Salamov A."/>
            <person name="Schmutz J."/>
            <person name="Shapiro H."/>
            <person name="Lindquist E."/>
            <person name="Lucas S."/>
            <person name="Rokhsar D."/>
            <person name="Grigoriev I.V."/>
        </authorList>
    </citation>
    <scope>NUCLEOTIDE SEQUENCE [LARGE SCALE GENOMIC DNA]</scope>
</reference>
<protein>
    <submittedName>
        <fullName evidence="5">Uncharacterized protein</fullName>
    </submittedName>
</protein>
<evidence type="ECO:0000256" key="3">
    <source>
        <dbReference type="SAM" id="MobiDB-lite"/>
    </source>
</evidence>
<dbReference type="GO" id="GO:0004672">
    <property type="term" value="F:protein kinase activity"/>
    <property type="evidence" value="ECO:0000318"/>
    <property type="project" value="GO_Central"/>
</dbReference>
<dbReference type="PANTHER" id="PTHR47989">
    <property type="entry name" value="OS01G0750732 PROTEIN"/>
    <property type="match status" value="1"/>
</dbReference>
<keyword evidence="4" id="KW-0472">Membrane</keyword>
<keyword evidence="2" id="KW-0067">ATP-binding</keyword>
<feature type="region of interest" description="Disordered" evidence="3">
    <location>
        <begin position="1049"/>
        <end position="1084"/>
    </location>
</feature>
<feature type="region of interest" description="Disordered" evidence="3">
    <location>
        <begin position="983"/>
        <end position="1017"/>
    </location>
</feature>
<evidence type="ECO:0000313" key="5">
    <source>
        <dbReference type="EMBL" id="EFJ20185.1"/>
    </source>
</evidence>
<proteinExistence type="predicted"/>
<evidence type="ECO:0000313" key="6">
    <source>
        <dbReference type="Proteomes" id="UP000001514"/>
    </source>
</evidence>
<organism evidence="6">
    <name type="scientific">Selaginella moellendorffii</name>
    <name type="common">Spikemoss</name>
    <dbReference type="NCBI Taxonomy" id="88036"/>
    <lineage>
        <taxon>Eukaryota</taxon>
        <taxon>Viridiplantae</taxon>
        <taxon>Streptophyta</taxon>
        <taxon>Embryophyta</taxon>
        <taxon>Tracheophyta</taxon>
        <taxon>Lycopodiopsida</taxon>
        <taxon>Selaginellales</taxon>
        <taxon>Selaginellaceae</taxon>
        <taxon>Selaginella</taxon>
    </lineage>
</organism>
<gene>
    <name evidence="5" type="ORF">SELMODRAFT_418592</name>
</gene>
<keyword evidence="6" id="KW-1185">Reference proteome</keyword>
<feature type="transmembrane region" description="Helical" evidence="4">
    <location>
        <begin position="1096"/>
        <end position="1114"/>
    </location>
</feature>
<dbReference type="KEGG" id="smo:SELMODRAFT_418592"/>
<accession>D8S672</accession>
<dbReference type="Gramene" id="EFJ20185">
    <property type="protein sequence ID" value="EFJ20185"/>
    <property type="gene ID" value="SELMODRAFT_418592"/>
</dbReference>
<dbReference type="eggNOG" id="KOG1187">
    <property type="taxonomic scope" value="Eukaryota"/>
</dbReference>
<dbReference type="AlphaFoldDB" id="D8S672"/>
<sequence length="1139" mass="126337">MEPFNLNASEKRYYDGPLCGHDQVRGSGRSAEVDTLNASRENRKLVDMSQPPGQINLVTWAKTAAQQQGGTGDPRLYTMFHLTTSSGWQRSPPAGRLSQASHAVVQALKLIYNDSDASDGIVSGNGSMPRESQQQDVKSRNPFVGGGGAYASGGGGGGGDDERIRTAARHGWESDSFNSIDYDSRTFGGDYQGRFGLIDVAAVGDDAHCCCSPSLTVLPSEKHAVSVGATAASRILARDDGFELGFSSIWIFLLGVCYWSIARSREQKKASLSSWLGKQAVYARVSKKRLNSSFSPLPSLGRLSPLPGSLSADLRRTLHLSPVYRTEILKPGVGFNDLVNARGIGYAGAMSKFVAKAARPHEEEAAAMDVHECVCIDAMIAKWHAEDPDETLFLVLALCYIARLSDAERSACAATLGWDGARARMDCMVDFARRVLLSQTPILDSLEASRQEEEVTGHLERLWSAFCRERNMKVCSKEVVRTDIDMDFFPAEPYRKPCNGEFRWRCKGDVEEKWDIKFSPLSTTFAGEVPKLLDLVSKVVNSDFFFFHPVDNMGWNMRSVVRDQARRDQVKLVYSLLAGHRVPPPWPFVEMDGVMSAPLRVKELVLLLEGIHNNKLLRSLALERPPLSVLPHYHAISTCTQHARIWLGRYDLRIYYDHKLTYGRLGTQDSSTQEEEEVLANGFYKERTPSFMEKAVRMCTMGEMWVSSNEKEEALLMNMRPEDYDLAKPPDTAMWRAYRQYVGHPVVVPKEQPKIGAAQVLSDINYEYTRRTCCILMHILEFVQYKLGVRASELGEVSRVQGNTRVKLTMVSYASVLPTTGWSWDPRFTGSMPVFQRYNNSAVRHAQLDDLPVLTVQIADALEPGEMVLVFNCSALSCLVVAFYCLGYIAPEYAMTGHLLVKSDVYLYGVVLLGLLSGRKPVDMSQPPCQINLATWAKTAAQQQGDWRSSALNNVPFDNLASHAVVQALKLMYNDSDASDGIVSSNGSMPRESQQQDVKSRNPFVGGGGDGGGDDERIRTVARHGWQSGSFNSIDYDSRTFGGDRAGRQNALSSWGSSSNARQLPLRRHRSSRSVLGTERETRNGTASRILARDDGFGFSLIWIFLLGVCYWSIARSQEQKKATLSSWLGKQAVQSAGW</sequence>
<keyword evidence="4" id="KW-1133">Transmembrane helix</keyword>
<dbReference type="EMBL" id="GL377603">
    <property type="protein sequence ID" value="EFJ20185.1"/>
    <property type="molecule type" value="Genomic_DNA"/>
</dbReference>
<feature type="compositionally biased region" description="Polar residues" evidence="3">
    <location>
        <begin position="983"/>
        <end position="997"/>
    </location>
</feature>
<evidence type="ECO:0000256" key="2">
    <source>
        <dbReference type="ARBA" id="ARBA00022840"/>
    </source>
</evidence>
<keyword evidence="4" id="KW-0812">Transmembrane</keyword>
<evidence type="ECO:0000256" key="1">
    <source>
        <dbReference type="ARBA" id="ARBA00022741"/>
    </source>
</evidence>
<dbReference type="HOGENOM" id="CLU_278050_0_0_1"/>
<keyword evidence="1" id="KW-0547">Nucleotide-binding</keyword>
<evidence type="ECO:0000256" key="4">
    <source>
        <dbReference type="SAM" id="Phobius"/>
    </source>
</evidence>
<feature type="compositionally biased region" description="Polar residues" evidence="3">
    <location>
        <begin position="1050"/>
        <end position="1062"/>
    </location>
</feature>